<proteinExistence type="predicted"/>
<organism evidence="2">
    <name type="scientific">Palpitomonas bilix</name>
    <dbReference type="NCBI Taxonomy" id="652834"/>
    <lineage>
        <taxon>Eukaryota</taxon>
        <taxon>Eukaryota incertae sedis</taxon>
    </lineage>
</organism>
<dbReference type="EMBL" id="HBIB01047318">
    <property type="protein sequence ID" value="CAE0268766.1"/>
    <property type="molecule type" value="Transcribed_RNA"/>
</dbReference>
<feature type="compositionally biased region" description="Basic residues" evidence="1">
    <location>
        <begin position="225"/>
        <end position="242"/>
    </location>
</feature>
<feature type="region of interest" description="Disordered" evidence="1">
    <location>
        <begin position="107"/>
        <end position="142"/>
    </location>
</feature>
<feature type="compositionally biased region" description="Basic and acidic residues" evidence="1">
    <location>
        <begin position="196"/>
        <end position="215"/>
    </location>
</feature>
<reference evidence="2" key="1">
    <citation type="submission" date="2021-01" db="EMBL/GenBank/DDBJ databases">
        <authorList>
            <person name="Corre E."/>
            <person name="Pelletier E."/>
            <person name="Niang G."/>
            <person name="Scheremetjew M."/>
            <person name="Finn R."/>
            <person name="Kale V."/>
            <person name="Holt S."/>
            <person name="Cochrane G."/>
            <person name="Meng A."/>
            <person name="Brown T."/>
            <person name="Cohen L."/>
        </authorList>
    </citation>
    <scope>NUCLEOTIDE SEQUENCE</scope>
    <source>
        <strain evidence="2">NIES-2562</strain>
    </source>
</reference>
<sequence length="375" mass="40199">MAELKDSSNEVEGQHEDVEGGGGGEAPSRAGGEEKDKGENIKKKKPDLSLFTSAFGGSHASNSVTKTPLMKMKEKLRELGILGAGLPQTALIQLFQGVSGDVDGALSGRGEGTSKKGGMLGRGKKAKKGENGGGGGGDIGRPREREVSFHTVFKALCFLAIGTKALTPDERTNLQRLTVDFPEIWRVTPSAYMSVKEGEDGKKEKGGGKTGHDQTGDAEGENGGKTKKKGGSKKKKVKKAAKKALAAAVMGGSPTSSPSPFERDHVSVKPLSPMDEHGANHYGGSDSISDAAMPPIDRREGRFDPIAARRQDGARSFRIDPRRKTKLGRMLDECKTEEERRAEEEKERAAVHAFHLFRHTLIPKRTAPAFRFAQT</sequence>
<feature type="region of interest" description="Disordered" evidence="1">
    <location>
        <begin position="195"/>
        <end position="321"/>
    </location>
</feature>
<accession>A0A7S3GK00</accession>
<name>A0A7S3GK00_9EUKA</name>
<protein>
    <submittedName>
        <fullName evidence="2">Uncharacterized protein</fullName>
    </submittedName>
</protein>
<feature type="compositionally biased region" description="Low complexity" evidence="1">
    <location>
        <begin position="243"/>
        <end position="252"/>
    </location>
</feature>
<evidence type="ECO:0000313" key="2">
    <source>
        <dbReference type="EMBL" id="CAE0268766.1"/>
    </source>
</evidence>
<feature type="compositionally biased region" description="Basic and acidic residues" evidence="1">
    <location>
        <begin position="1"/>
        <end position="18"/>
    </location>
</feature>
<feature type="compositionally biased region" description="Basic and acidic residues" evidence="1">
    <location>
        <begin position="31"/>
        <end position="41"/>
    </location>
</feature>
<feature type="region of interest" description="Disordered" evidence="1">
    <location>
        <begin position="1"/>
        <end position="48"/>
    </location>
</feature>
<gene>
    <name evidence="2" type="ORF">PBIL07802_LOCUS31116</name>
</gene>
<dbReference type="AlphaFoldDB" id="A0A7S3GK00"/>
<evidence type="ECO:0000256" key="1">
    <source>
        <dbReference type="SAM" id="MobiDB-lite"/>
    </source>
</evidence>
<feature type="compositionally biased region" description="Basic and acidic residues" evidence="1">
    <location>
        <begin position="296"/>
        <end position="321"/>
    </location>
</feature>